<dbReference type="NCBIfam" id="TIGR02532">
    <property type="entry name" value="IV_pilin_GFxxxE"/>
    <property type="match status" value="1"/>
</dbReference>
<sequence>MASPLSTVNKKSKLGFTLVEMVTVILILGILVVGVSSFIIFGTRIFVESSSVDQVLSQSRFAVERMTRELRSALPNSLRVNTDSLTYQCVEFVPIEASTTYLTIPIVPAAAASAGIVILDNTVSAIRVNQFAWIYPLIDADVYSSARQKRAQVKTIATSPSPLEHQVTLTFTAPTRFAEASPRQRIYFGSSPVSYCFEKGPSGNELQLLRYAGYNFNAVQPNPAAMPATMGTGVLMAQSVANVLNNGADLPLILTPSSLVNNAMVHLQPRFNVNGETFQYRHQVQVINVP</sequence>
<dbReference type="EMBL" id="JABAEB010000007">
    <property type="protein sequence ID" value="NLQ23828.1"/>
    <property type="molecule type" value="Genomic_DNA"/>
</dbReference>
<gene>
    <name evidence="2" type="ORF">HGO26_13210</name>
</gene>
<dbReference type="Proteomes" id="UP000527352">
    <property type="component" value="Unassembled WGS sequence"/>
</dbReference>
<reference evidence="2 3" key="1">
    <citation type="submission" date="2020-04" db="EMBL/GenBank/DDBJ databases">
        <title>The first description of lens atrophy caused by putative novel Shewanella sp. that is a new emerging pathogen for cultured rainbow trout?</title>
        <authorList>
            <person name="Saticioglu I.B."/>
            <person name="Duman M."/>
            <person name="Altun S."/>
        </authorList>
    </citation>
    <scope>NUCLEOTIDE SEQUENCE [LARGE SCALE GENOMIC DNA]</scope>
    <source>
        <strain evidence="2 3">S-1</strain>
    </source>
</reference>
<proteinExistence type="predicted"/>
<keyword evidence="1" id="KW-0472">Membrane</keyword>
<feature type="transmembrane region" description="Helical" evidence="1">
    <location>
        <begin position="21"/>
        <end position="41"/>
    </location>
</feature>
<keyword evidence="1" id="KW-1133">Transmembrane helix</keyword>
<evidence type="ECO:0000313" key="2">
    <source>
        <dbReference type="EMBL" id="NLQ23828.1"/>
    </source>
</evidence>
<keyword evidence="1" id="KW-0812">Transmembrane</keyword>
<name>A0ABX1KNN8_9GAMM</name>
<protein>
    <submittedName>
        <fullName evidence="2">Type II secretion system protein</fullName>
    </submittedName>
</protein>
<comment type="caution">
    <text evidence="2">The sequence shown here is derived from an EMBL/GenBank/DDBJ whole genome shotgun (WGS) entry which is preliminary data.</text>
</comment>
<keyword evidence="3" id="KW-1185">Reference proteome</keyword>
<evidence type="ECO:0000313" key="3">
    <source>
        <dbReference type="Proteomes" id="UP000527352"/>
    </source>
</evidence>
<dbReference type="RefSeq" id="WP_168825681.1">
    <property type="nucleotide sequence ID" value="NZ_JABAEB010000007.1"/>
</dbReference>
<accession>A0ABX1KNN8</accession>
<organism evidence="2 3">
    <name type="scientific">Shewanella oncorhynchi</name>
    <dbReference type="NCBI Taxonomy" id="2726434"/>
    <lineage>
        <taxon>Bacteria</taxon>
        <taxon>Pseudomonadati</taxon>
        <taxon>Pseudomonadota</taxon>
        <taxon>Gammaproteobacteria</taxon>
        <taxon>Alteromonadales</taxon>
        <taxon>Shewanellaceae</taxon>
        <taxon>Shewanella</taxon>
    </lineage>
</organism>
<evidence type="ECO:0000256" key="1">
    <source>
        <dbReference type="SAM" id="Phobius"/>
    </source>
</evidence>
<dbReference type="InterPro" id="IPR012902">
    <property type="entry name" value="N_methyl_site"/>
</dbReference>
<dbReference type="Pfam" id="PF07963">
    <property type="entry name" value="N_methyl"/>
    <property type="match status" value="1"/>
</dbReference>